<comment type="cofactor">
    <cofactor evidence="9">
        <name>Mg(2+)</name>
        <dbReference type="ChEBI" id="CHEBI:18420"/>
    </cofactor>
    <text evidence="9">Binds 1 Mg(2+) ion per subunit.</text>
</comment>
<dbReference type="InterPro" id="IPR013785">
    <property type="entry name" value="Aldolase_TIM"/>
</dbReference>
<comment type="pathway">
    <text evidence="1 9 11">Cofactor biosynthesis; thiamine diphosphate biosynthesis; thiamine phosphate from 4-amino-2-methyl-5-diphosphomethylpyrimidine and 4-methyl-5-(2-phosphoethyl)-thiazole: step 1/1.</text>
</comment>
<feature type="binding site" evidence="9">
    <location>
        <position position="91"/>
    </location>
    <ligand>
        <name>Mg(2+)</name>
        <dbReference type="ChEBI" id="CHEBI:18420"/>
    </ligand>
</feature>
<feature type="binding site" evidence="9">
    <location>
        <position position="72"/>
    </location>
    <ligand>
        <name>Mg(2+)</name>
        <dbReference type="ChEBI" id="CHEBI:18420"/>
    </ligand>
</feature>
<comment type="catalytic activity">
    <reaction evidence="8 9 10">
        <text>2-[(2R,5Z)-2-carboxy-4-methylthiazol-5(2H)-ylidene]ethyl phosphate + 4-amino-2-methyl-5-(diphosphooxymethyl)pyrimidine + 2 H(+) = thiamine phosphate + CO2 + diphosphate</text>
        <dbReference type="Rhea" id="RHEA:47844"/>
        <dbReference type="ChEBI" id="CHEBI:15378"/>
        <dbReference type="ChEBI" id="CHEBI:16526"/>
        <dbReference type="ChEBI" id="CHEBI:33019"/>
        <dbReference type="ChEBI" id="CHEBI:37575"/>
        <dbReference type="ChEBI" id="CHEBI:57841"/>
        <dbReference type="ChEBI" id="CHEBI:62899"/>
        <dbReference type="EC" id="2.5.1.3"/>
    </reaction>
</comment>
<evidence type="ECO:0000256" key="11">
    <source>
        <dbReference type="RuleBase" id="RU004253"/>
    </source>
</evidence>
<protein>
    <recommendedName>
        <fullName evidence="9">Thiamine-phosphate synthase</fullName>
        <shortName evidence="9">TP synthase</shortName>
        <shortName evidence="9">TPS</shortName>
        <ecNumber evidence="9">2.5.1.3</ecNumber>
    </recommendedName>
    <alternativeName>
        <fullName evidence="9">Thiamine-phosphate pyrophosphorylase</fullName>
        <shortName evidence="9">TMP pyrophosphorylase</shortName>
        <shortName evidence="9">TMP-PPase</shortName>
    </alternativeName>
</protein>
<feature type="domain" description="Thiamine phosphate synthase/TenI" evidence="12">
    <location>
        <begin position="9"/>
        <end position="189"/>
    </location>
</feature>
<evidence type="ECO:0000313" key="14">
    <source>
        <dbReference type="Proteomes" id="UP000824633"/>
    </source>
</evidence>
<dbReference type="Proteomes" id="UP000824633">
    <property type="component" value="Chromosome"/>
</dbReference>
<evidence type="ECO:0000256" key="2">
    <source>
        <dbReference type="ARBA" id="ARBA00022679"/>
    </source>
</evidence>
<dbReference type="Gene3D" id="3.20.20.70">
    <property type="entry name" value="Aldolase class I"/>
    <property type="match status" value="1"/>
</dbReference>
<sequence length="209" mass="22520">MKPKIDYSIYLVTDRDLMSTETLEEAVEQAIIGGCTLVQLREKDCSSLDFYNTAVKVKEITDKYNVPLLINDRLDIALAVGAAGVHVGQSDLSATVVRKIIGDDKIIGVSTGCLEQALKAQKDGADYIGVGAMYATGTKKDANPTSMEELKKIRESVSLPIVVIGGINKERIKDFEGMGIDGLAIVSAIIAQNDIVGATKELKRIFKQG</sequence>
<evidence type="ECO:0000256" key="1">
    <source>
        <dbReference type="ARBA" id="ARBA00005165"/>
    </source>
</evidence>
<dbReference type="RefSeq" id="WP_224036556.1">
    <property type="nucleotide sequence ID" value="NZ_AP024849.1"/>
</dbReference>
<comment type="function">
    <text evidence="9">Condenses 4-methyl-5-(beta-hydroxyethyl)thiazole monophosphate (THZ-P) and 2-methyl-4-amino-5-hydroxymethyl pyrimidine pyrophosphate (HMP-PP) to form thiamine monophosphate (TMP).</text>
</comment>
<feature type="binding site" evidence="9">
    <location>
        <position position="139"/>
    </location>
    <ligand>
        <name>4-amino-2-methyl-5-(diphosphooxymethyl)pyrimidine</name>
        <dbReference type="ChEBI" id="CHEBI:57841"/>
    </ligand>
</feature>
<dbReference type="EC" id="2.5.1.3" evidence="9"/>
<evidence type="ECO:0000256" key="5">
    <source>
        <dbReference type="ARBA" id="ARBA00022977"/>
    </source>
</evidence>
<evidence type="ECO:0000256" key="6">
    <source>
        <dbReference type="ARBA" id="ARBA00047334"/>
    </source>
</evidence>
<dbReference type="PANTHER" id="PTHR20857">
    <property type="entry name" value="THIAMINE-PHOSPHATE PYROPHOSPHORYLASE"/>
    <property type="match status" value="1"/>
</dbReference>
<dbReference type="InterPro" id="IPR022998">
    <property type="entry name" value="ThiamineP_synth_TenI"/>
</dbReference>
<feature type="binding site" evidence="9">
    <location>
        <position position="110"/>
    </location>
    <ligand>
        <name>4-amino-2-methyl-5-(diphosphooxymethyl)pyrimidine</name>
        <dbReference type="ChEBI" id="CHEBI:57841"/>
    </ligand>
</feature>
<keyword evidence="14" id="KW-1185">Reference proteome</keyword>
<feature type="binding site" evidence="9">
    <location>
        <position position="71"/>
    </location>
    <ligand>
        <name>4-amino-2-methyl-5-(diphosphooxymethyl)pyrimidine</name>
        <dbReference type="ChEBI" id="CHEBI:57841"/>
    </ligand>
</feature>
<accession>A0ABN6IRU0</accession>
<dbReference type="InterPro" id="IPR034291">
    <property type="entry name" value="TMP_synthase"/>
</dbReference>
<dbReference type="PANTHER" id="PTHR20857:SF23">
    <property type="entry name" value="THIAMINE BIOSYNTHETIC BIFUNCTIONAL ENZYME"/>
    <property type="match status" value="1"/>
</dbReference>
<evidence type="ECO:0000313" key="13">
    <source>
        <dbReference type="EMBL" id="BCZ44910.1"/>
    </source>
</evidence>
<dbReference type="SUPFAM" id="SSF51391">
    <property type="entry name" value="Thiamin phosphate synthase"/>
    <property type="match status" value="1"/>
</dbReference>
<feature type="binding site" evidence="9">
    <location>
        <begin position="136"/>
        <end position="138"/>
    </location>
    <ligand>
        <name>2-[(2R,5Z)-2-carboxy-4-methylthiazol-5(2H)-ylidene]ethyl phosphate</name>
        <dbReference type="ChEBI" id="CHEBI:62899"/>
    </ligand>
</feature>
<evidence type="ECO:0000256" key="3">
    <source>
        <dbReference type="ARBA" id="ARBA00022723"/>
    </source>
</evidence>
<dbReference type="HAMAP" id="MF_00097">
    <property type="entry name" value="TMP_synthase"/>
    <property type="match status" value="1"/>
</dbReference>
<dbReference type="NCBIfam" id="TIGR00693">
    <property type="entry name" value="thiE"/>
    <property type="match status" value="1"/>
</dbReference>
<comment type="similarity">
    <text evidence="9 10">Belongs to the thiamine-phosphate synthase family.</text>
</comment>
<keyword evidence="5 9" id="KW-0784">Thiamine biosynthesis</keyword>
<feature type="binding site" evidence="9">
    <location>
        <begin position="39"/>
        <end position="43"/>
    </location>
    <ligand>
        <name>4-amino-2-methyl-5-(diphosphooxymethyl)pyrimidine</name>
        <dbReference type="ChEBI" id="CHEBI:57841"/>
    </ligand>
</feature>
<dbReference type="EMBL" id="AP024849">
    <property type="protein sequence ID" value="BCZ44910.1"/>
    <property type="molecule type" value="Genomic_DNA"/>
</dbReference>
<evidence type="ECO:0000256" key="8">
    <source>
        <dbReference type="ARBA" id="ARBA00047883"/>
    </source>
</evidence>
<comment type="catalytic activity">
    <reaction evidence="6 9 10">
        <text>4-methyl-5-(2-phosphooxyethyl)-thiazole + 4-amino-2-methyl-5-(diphosphooxymethyl)pyrimidine + H(+) = thiamine phosphate + diphosphate</text>
        <dbReference type="Rhea" id="RHEA:22328"/>
        <dbReference type="ChEBI" id="CHEBI:15378"/>
        <dbReference type="ChEBI" id="CHEBI:33019"/>
        <dbReference type="ChEBI" id="CHEBI:37575"/>
        <dbReference type="ChEBI" id="CHEBI:57841"/>
        <dbReference type="ChEBI" id="CHEBI:58296"/>
        <dbReference type="EC" id="2.5.1.3"/>
    </reaction>
</comment>
<gene>
    <name evidence="9 13" type="primary">thiE</name>
    <name evidence="13" type="ORF">psyc5s11_09770</name>
</gene>
<dbReference type="CDD" id="cd00564">
    <property type="entry name" value="TMP_TenI"/>
    <property type="match status" value="1"/>
</dbReference>
<feature type="binding site" evidence="9">
    <location>
        <position position="166"/>
    </location>
    <ligand>
        <name>2-[(2R,5Z)-2-carboxy-4-methylthiazol-5(2H)-ylidene]ethyl phosphate</name>
        <dbReference type="ChEBI" id="CHEBI:62899"/>
    </ligand>
</feature>
<dbReference type="InterPro" id="IPR036206">
    <property type="entry name" value="ThiamineP_synth_sf"/>
</dbReference>
<evidence type="ECO:0000259" key="12">
    <source>
        <dbReference type="Pfam" id="PF02581"/>
    </source>
</evidence>
<evidence type="ECO:0000256" key="9">
    <source>
        <dbReference type="HAMAP-Rule" id="MF_00097"/>
    </source>
</evidence>
<keyword evidence="2 9" id="KW-0808">Transferase</keyword>
<proteinExistence type="inferred from homology"/>
<dbReference type="Pfam" id="PF02581">
    <property type="entry name" value="TMP-TENI"/>
    <property type="match status" value="1"/>
</dbReference>
<name>A0ABN6IRU0_9CLOT</name>
<reference evidence="14" key="1">
    <citation type="submission" date="2021-07" db="EMBL/GenBank/DDBJ databases">
        <title>Complete genome sequencing of a Clostridium isolate.</title>
        <authorList>
            <person name="Ueki A."/>
            <person name="Tonouchi A."/>
        </authorList>
    </citation>
    <scope>NUCLEOTIDE SEQUENCE [LARGE SCALE GENOMIC DNA]</scope>
    <source>
        <strain evidence="14">C5S11</strain>
    </source>
</reference>
<feature type="binding site" evidence="9">
    <location>
        <begin position="186"/>
        <end position="187"/>
    </location>
    <ligand>
        <name>2-[(2R,5Z)-2-carboxy-4-methylthiazol-5(2H)-ylidene]ethyl phosphate</name>
        <dbReference type="ChEBI" id="CHEBI:62899"/>
    </ligand>
</feature>
<evidence type="ECO:0000256" key="4">
    <source>
        <dbReference type="ARBA" id="ARBA00022842"/>
    </source>
</evidence>
<organism evidence="13 14">
    <name type="scientific">Clostridium gelidum</name>
    <dbReference type="NCBI Taxonomy" id="704125"/>
    <lineage>
        <taxon>Bacteria</taxon>
        <taxon>Bacillati</taxon>
        <taxon>Bacillota</taxon>
        <taxon>Clostridia</taxon>
        <taxon>Eubacteriales</taxon>
        <taxon>Clostridiaceae</taxon>
        <taxon>Clostridium</taxon>
    </lineage>
</organism>
<evidence type="ECO:0000256" key="10">
    <source>
        <dbReference type="RuleBase" id="RU003826"/>
    </source>
</evidence>
<evidence type="ECO:0000256" key="7">
    <source>
        <dbReference type="ARBA" id="ARBA00047851"/>
    </source>
</evidence>
<comment type="catalytic activity">
    <reaction evidence="7 9 10">
        <text>2-(2-carboxy-4-methylthiazol-5-yl)ethyl phosphate + 4-amino-2-methyl-5-(diphosphooxymethyl)pyrimidine + 2 H(+) = thiamine phosphate + CO2 + diphosphate</text>
        <dbReference type="Rhea" id="RHEA:47848"/>
        <dbReference type="ChEBI" id="CHEBI:15378"/>
        <dbReference type="ChEBI" id="CHEBI:16526"/>
        <dbReference type="ChEBI" id="CHEBI:33019"/>
        <dbReference type="ChEBI" id="CHEBI:37575"/>
        <dbReference type="ChEBI" id="CHEBI:57841"/>
        <dbReference type="ChEBI" id="CHEBI:62890"/>
        <dbReference type="EC" id="2.5.1.3"/>
    </reaction>
</comment>
<keyword evidence="4 9" id="KW-0460">Magnesium</keyword>
<keyword evidence="3 9" id="KW-0479">Metal-binding</keyword>